<feature type="region of interest" description="Disordered" evidence="1">
    <location>
        <begin position="72"/>
        <end position="109"/>
    </location>
</feature>
<proteinExistence type="predicted"/>
<gene>
    <name evidence="3" type="ORF">SAMN05216241_102357</name>
</gene>
<dbReference type="CDD" id="cd20301">
    <property type="entry name" value="cupin_ChrR"/>
    <property type="match status" value="1"/>
</dbReference>
<dbReference type="Gene3D" id="2.60.120.10">
    <property type="entry name" value="Jelly Rolls"/>
    <property type="match status" value="1"/>
</dbReference>
<dbReference type="STRING" id="1082479.SAMN05216241_102357"/>
<dbReference type="EMBL" id="FNCE01000002">
    <property type="protein sequence ID" value="SDF78839.1"/>
    <property type="molecule type" value="Genomic_DNA"/>
</dbReference>
<keyword evidence="4" id="KW-1185">Reference proteome</keyword>
<evidence type="ECO:0000313" key="3">
    <source>
        <dbReference type="EMBL" id="SDF78839.1"/>
    </source>
</evidence>
<dbReference type="Proteomes" id="UP000199415">
    <property type="component" value="Unassembled WGS sequence"/>
</dbReference>
<dbReference type="Gene3D" id="1.10.10.1320">
    <property type="entry name" value="Anti-sigma factor, zinc-finger domain"/>
    <property type="match status" value="1"/>
</dbReference>
<protein>
    <submittedName>
        <fullName evidence="3">Anti-ECFsigma factor, ChrR</fullName>
    </submittedName>
</protein>
<dbReference type="InterPro" id="IPR014710">
    <property type="entry name" value="RmlC-like_jellyroll"/>
</dbReference>
<dbReference type="SUPFAM" id="SSF51182">
    <property type="entry name" value="RmlC-like cupins"/>
    <property type="match status" value="1"/>
</dbReference>
<reference evidence="3 4" key="1">
    <citation type="submission" date="2016-10" db="EMBL/GenBank/DDBJ databases">
        <authorList>
            <person name="de Groot N.N."/>
        </authorList>
    </citation>
    <scope>NUCLEOTIDE SEQUENCE [LARGE SCALE GENOMIC DNA]</scope>
    <source>
        <strain evidence="3 4">DSM 25584</strain>
    </source>
</reference>
<dbReference type="InterPro" id="IPR025979">
    <property type="entry name" value="ChrR-like_cupin_dom"/>
</dbReference>
<sequence>MAPHAPPEEMLVDYAAGNLAEPLALLVATHASLNRESRREVQLLESVGGAMLETLPPAEMSDGALDSVLAQMDDTDAGGDGDGASSSMVGEAAPPSGGSAPTQVQNDGVPAPLRPYVGSDLHALPWRERGGSVAEYRFLDGRNGYRTRLMRIRAGCKVPSHTHRGCEYTLVIEGGFSDTQGDYFPGDVAVADADVTHQPVAWPDRDCICLTVLDAPVRMTGPMGRILNLFVDF</sequence>
<evidence type="ECO:0000313" key="4">
    <source>
        <dbReference type="Proteomes" id="UP000199415"/>
    </source>
</evidence>
<name>A0A1G7NZQ0_9PROT</name>
<evidence type="ECO:0000259" key="2">
    <source>
        <dbReference type="Pfam" id="PF12973"/>
    </source>
</evidence>
<evidence type="ECO:0000256" key="1">
    <source>
        <dbReference type="SAM" id="MobiDB-lite"/>
    </source>
</evidence>
<dbReference type="OrthoDB" id="2988517at2"/>
<feature type="domain" description="ChrR-like cupin" evidence="2">
    <location>
        <begin position="120"/>
        <end position="213"/>
    </location>
</feature>
<dbReference type="InterPro" id="IPR011051">
    <property type="entry name" value="RmlC_Cupin_sf"/>
</dbReference>
<dbReference type="AlphaFoldDB" id="A0A1G7NZQ0"/>
<dbReference type="InterPro" id="IPR012807">
    <property type="entry name" value="Anti-sigma_ChrR"/>
</dbReference>
<dbReference type="NCBIfam" id="TIGR02451">
    <property type="entry name" value="anti_sig_ChrR"/>
    <property type="match status" value="1"/>
</dbReference>
<dbReference type="InterPro" id="IPR041916">
    <property type="entry name" value="Anti_sigma_zinc_sf"/>
</dbReference>
<dbReference type="RefSeq" id="WP_090018972.1">
    <property type="nucleotide sequence ID" value="NZ_FNCE01000002.1"/>
</dbReference>
<accession>A0A1G7NZQ0</accession>
<dbReference type="Pfam" id="PF12973">
    <property type="entry name" value="Cupin_7"/>
    <property type="match status" value="1"/>
</dbReference>
<organism evidence="3 4">
    <name type="scientific">Limimonas halophila</name>
    <dbReference type="NCBI Taxonomy" id="1082479"/>
    <lineage>
        <taxon>Bacteria</taxon>
        <taxon>Pseudomonadati</taxon>
        <taxon>Pseudomonadota</taxon>
        <taxon>Alphaproteobacteria</taxon>
        <taxon>Rhodospirillales</taxon>
        <taxon>Rhodovibrionaceae</taxon>
        <taxon>Limimonas</taxon>
    </lineage>
</organism>